<comment type="caution">
    <text evidence="2">The sequence shown here is derived from an EMBL/GenBank/DDBJ whole genome shotgun (WGS) entry which is preliminary data.</text>
</comment>
<name>A0AAU9MCD1_9ASTR</name>
<evidence type="ECO:0000313" key="2">
    <source>
        <dbReference type="EMBL" id="CAH1425663.1"/>
    </source>
</evidence>
<dbReference type="AlphaFoldDB" id="A0AAU9MCD1"/>
<feature type="compositionally biased region" description="Low complexity" evidence="1">
    <location>
        <begin position="7"/>
        <end position="17"/>
    </location>
</feature>
<sequence>MDRTLRRQSTTPSTRSSFTKPHRPNRPALPARLAPPIAGRYIFKDQAPVSIDVPLPTSATIADEPSVIADDLQTRSSRPVPLERRNPNNAFFHLLL</sequence>
<protein>
    <submittedName>
        <fullName evidence="2">Uncharacterized protein</fullName>
    </submittedName>
</protein>
<evidence type="ECO:0000313" key="3">
    <source>
        <dbReference type="Proteomes" id="UP001157418"/>
    </source>
</evidence>
<reference evidence="2 3" key="1">
    <citation type="submission" date="2022-01" db="EMBL/GenBank/DDBJ databases">
        <authorList>
            <person name="Xiong W."/>
            <person name="Schranz E."/>
        </authorList>
    </citation>
    <scope>NUCLEOTIDE SEQUENCE [LARGE SCALE GENOMIC DNA]</scope>
</reference>
<feature type="region of interest" description="Disordered" evidence="1">
    <location>
        <begin position="1"/>
        <end position="32"/>
    </location>
</feature>
<evidence type="ECO:0000256" key="1">
    <source>
        <dbReference type="SAM" id="MobiDB-lite"/>
    </source>
</evidence>
<proteinExistence type="predicted"/>
<dbReference type="Proteomes" id="UP001157418">
    <property type="component" value="Unassembled WGS sequence"/>
</dbReference>
<gene>
    <name evidence="2" type="ORF">LVIROSA_LOCUS12791</name>
</gene>
<accession>A0AAU9MCD1</accession>
<dbReference type="EMBL" id="CAKMRJ010002223">
    <property type="protein sequence ID" value="CAH1425663.1"/>
    <property type="molecule type" value="Genomic_DNA"/>
</dbReference>
<keyword evidence="3" id="KW-1185">Reference proteome</keyword>
<organism evidence="2 3">
    <name type="scientific">Lactuca virosa</name>
    <dbReference type="NCBI Taxonomy" id="75947"/>
    <lineage>
        <taxon>Eukaryota</taxon>
        <taxon>Viridiplantae</taxon>
        <taxon>Streptophyta</taxon>
        <taxon>Embryophyta</taxon>
        <taxon>Tracheophyta</taxon>
        <taxon>Spermatophyta</taxon>
        <taxon>Magnoliopsida</taxon>
        <taxon>eudicotyledons</taxon>
        <taxon>Gunneridae</taxon>
        <taxon>Pentapetalae</taxon>
        <taxon>asterids</taxon>
        <taxon>campanulids</taxon>
        <taxon>Asterales</taxon>
        <taxon>Asteraceae</taxon>
        <taxon>Cichorioideae</taxon>
        <taxon>Cichorieae</taxon>
        <taxon>Lactucinae</taxon>
        <taxon>Lactuca</taxon>
    </lineage>
</organism>